<dbReference type="Gene3D" id="1.10.287.70">
    <property type="match status" value="1"/>
</dbReference>
<dbReference type="InterPro" id="IPR017972">
    <property type="entry name" value="Cyt_P450_CS"/>
</dbReference>
<evidence type="ECO:0000256" key="8">
    <source>
        <dbReference type="ARBA" id="ARBA00022723"/>
    </source>
</evidence>
<evidence type="ECO:0000256" key="9">
    <source>
        <dbReference type="ARBA" id="ARBA00022848"/>
    </source>
</evidence>
<evidence type="ECO:0000256" key="7">
    <source>
        <dbReference type="ARBA" id="ARBA00022692"/>
    </source>
</evidence>
<dbReference type="Pfam" id="PF00067">
    <property type="entry name" value="p450"/>
    <property type="match status" value="1"/>
</dbReference>
<evidence type="ECO:0000256" key="17">
    <source>
        <dbReference type="ARBA" id="ARBA00023286"/>
    </source>
</evidence>
<evidence type="ECO:0000256" key="5">
    <source>
        <dbReference type="ARBA" id="ARBA00022448"/>
    </source>
</evidence>
<evidence type="ECO:0000256" key="4">
    <source>
        <dbReference type="ARBA" id="ARBA00010617"/>
    </source>
</evidence>
<evidence type="ECO:0000256" key="21">
    <source>
        <dbReference type="SAM" id="Phobius"/>
    </source>
</evidence>
<dbReference type="Gene3D" id="3.40.190.10">
    <property type="entry name" value="Periplasmic binding protein-like II"/>
    <property type="match status" value="1"/>
</dbReference>
<dbReference type="GO" id="GO:0046872">
    <property type="term" value="F:metal ion binding"/>
    <property type="evidence" value="ECO:0007669"/>
    <property type="project" value="UniProtKB-KW"/>
</dbReference>
<dbReference type="InterPro" id="IPR002401">
    <property type="entry name" value="Cyt_P450_E_grp-I"/>
</dbReference>
<evidence type="ECO:0000256" key="10">
    <source>
        <dbReference type="ARBA" id="ARBA00022989"/>
    </source>
</evidence>
<evidence type="ECO:0000256" key="1">
    <source>
        <dbReference type="ARBA" id="ARBA00004141"/>
    </source>
</evidence>
<keyword evidence="13" id="KW-0406">Ion transport</keyword>
<dbReference type="AlphaFoldDB" id="A0ABD0LZY1"/>
<comment type="similarity">
    <text evidence="4">Belongs to the cytochrome P450 family.</text>
</comment>
<dbReference type="PANTHER" id="PTHR24302">
    <property type="entry name" value="CYTOCHROME P450 FAMILY 3"/>
    <property type="match status" value="1"/>
</dbReference>
<dbReference type="PRINTS" id="PR00463">
    <property type="entry name" value="EP450I"/>
</dbReference>
<evidence type="ECO:0008006" key="26">
    <source>
        <dbReference type="Google" id="ProtNLM"/>
    </source>
</evidence>
<dbReference type="GO" id="GO:0034220">
    <property type="term" value="P:monoatomic ion transmembrane transport"/>
    <property type="evidence" value="ECO:0007669"/>
    <property type="project" value="UniProtKB-KW"/>
</dbReference>
<dbReference type="SUPFAM" id="SSF53850">
    <property type="entry name" value="Periplasmic binding protein-like II"/>
    <property type="match status" value="1"/>
</dbReference>
<keyword evidence="18" id="KW-0407">Ion channel</keyword>
<reference evidence="24 25" key="1">
    <citation type="journal article" date="2023" name="Sci. Data">
        <title>Genome assembly of the Korean intertidal mud-creeper Batillaria attramentaria.</title>
        <authorList>
            <person name="Patra A.K."/>
            <person name="Ho P.T."/>
            <person name="Jun S."/>
            <person name="Lee S.J."/>
            <person name="Kim Y."/>
            <person name="Won Y.J."/>
        </authorList>
    </citation>
    <scope>NUCLEOTIDE SEQUENCE [LARGE SCALE GENOMIC DNA]</scope>
    <source>
        <strain evidence="24">Wonlab-2016</strain>
    </source>
</reference>
<dbReference type="GO" id="GO:0005789">
    <property type="term" value="C:endoplasmic reticulum membrane"/>
    <property type="evidence" value="ECO:0007669"/>
    <property type="project" value="UniProtKB-SubCell"/>
</dbReference>
<dbReference type="FunFam" id="1.10.630.10:FF:000042">
    <property type="entry name" value="Cytochrome P450"/>
    <property type="match status" value="1"/>
</dbReference>
<feature type="transmembrane region" description="Helical" evidence="21">
    <location>
        <begin position="876"/>
        <end position="898"/>
    </location>
</feature>
<dbReference type="SMART" id="SM00918">
    <property type="entry name" value="Lig_chan-Glu_bd"/>
    <property type="match status" value="1"/>
</dbReference>
<keyword evidence="5" id="KW-0813">Transport</keyword>
<dbReference type="InterPro" id="IPR050705">
    <property type="entry name" value="Cytochrome_P450_3A"/>
</dbReference>
<evidence type="ECO:0000256" key="11">
    <source>
        <dbReference type="ARBA" id="ARBA00023002"/>
    </source>
</evidence>
<evidence type="ECO:0000313" key="25">
    <source>
        <dbReference type="Proteomes" id="UP001519460"/>
    </source>
</evidence>
<evidence type="ECO:0000256" key="19">
    <source>
        <dbReference type="ARBA" id="ARBA00043906"/>
    </source>
</evidence>
<evidence type="ECO:0000256" key="16">
    <source>
        <dbReference type="ARBA" id="ARBA00023180"/>
    </source>
</evidence>
<dbReference type="Proteomes" id="UP001519460">
    <property type="component" value="Unassembled WGS sequence"/>
</dbReference>
<sequence length="914" mass="103364">MDILSWLDAPVWLCLLIAVLMLIYLYATWPFSIWSSLGVPGPRPLPFLGNTRELLRKDSKCRWTFDPLCSMYSGRCPILVVNDLDILKEVLVKDFSNFADRHFNVGTMRPPTIDCGLFFANGTAWKRIRTLMTPTFSASKLKNMCCFIDRCSRVLVESLQTKAEKDEAIDVKLVFSFFTMDVIAGTAFGLETNSQTQEDEPFVTNCRQLMRKINKPSKPMLVTAVFPFLKPIFRALNLVSFTDVEADFLVESVYKMVDERKADSARNGQKRTDLLQLLVDAEMDPSELAEGRAKTSDGTGIHKRLTRQEIVGQGFVVLLAGFDTTSTTLQYLTYNLTMHPDSQQRVYDEIRDVIGDADPSYENVGGLKFLDAAIHETLRLFPPLPFINRKARKTTIIKGVTIPAGCGVGIPIYQIMHDSRYFQDPDTFIPERFLGDRRSELHPMLVELVFGYGPRQCIGMRLALLEIKFAAVRIFRHFRFLKCDETPESVSFQTSGLPVPRQPIKNAVGNRVDKPQLLVSQTQRYNLRPEWDPFIIRHETQNRTIYTGLCIDLLHYISSALNFTYVITEPADKSWGQQLPNGTWIGLTAMLKRKEADFALSGVAVTSERASVSDYTTGFYYDELVLLAARPTVQTGWTFFLRPFHWLVYTVIGASLLLVTALYVLVERHGHGAQRVRHHGNHCDSPCRSDSMFAAVGATEAFFGSLLGRAVVHQTTTRAGHVLLVTWLLMSLVTVASYAGKLTAFSDSEIEDYRTFYRRALQFAEDDPSILSADSNTHIENVLRGDYVFLTSASDYRFFKSKYCQLTIASERLFTVTIAIHLQKESPYTQDFTTLIDRAKETGLLEHWSQKWFPEAAQCEIQRAEVMSLSLHHVQAAFVMAAVGVVLASSALGAECVVSRRQLMRGHSRQHSDR</sequence>
<protein>
    <recommendedName>
        <fullName evidence="26">Cytochrome P450</fullName>
    </recommendedName>
</protein>
<dbReference type="SUPFAM" id="SSF48264">
    <property type="entry name" value="Cytochrome P450"/>
    <property type="match status" value="1"/>
</dbReference>
<evidence type="ECO:0000256" key="6">
    <source>
        <dbReference type="ARBA" id="ARBA00022617"/>
    </source>
</evidence>
<gene>
    <name evidence="24" type="ORF">BaRGS_00003980</name>
</gene>
<dbReference type="InterPro" id="IPR036396">
    <property type="entry name" value="Cyt_P450_sf"/>
</dbReference>
<feature type="domain" description="Ionotropic glutamate receptor L-glutamate and glycine-binding" evidence="23">
    <location>
        <begin position="533"/>
        <end position="593"/>
    </location>
</feature>
<keyword evidence="7 21" id="KW-0812">Transmembrane</keyword>
<keyword evidence="11" id="KW-0560">Oxidoreductase</keyword>
<keyword evidence="9" id="KW-0256">Endoplasmic reticulum</keyword>
<comment type="function">
    <text evidence="19">Cytochromes P450 are a group of heme-thiolate monooxygenases. They oxidize a variety of structurally unrelated compounds, including steroids, fatty acids, and xenobiotics.</text>
</comment>
<keyword evidence="10 21" id="KW-1133">Transmembrane helix</keyword>
<dbReference type="InterPro" id="IPR001320">
    <property type="entry name" value="Iontro_rcpt_C"/>
</dbReference>
<keyword evidence="17" id="KW-1071">Ligand-gated ion channel</keyword>
<keyword evidence="14 21" id="KW-0472">Membrane</keyword>
<feature type="transmembrane region" description="Helical" evidence="21">
    <location>
        <begin position="12"/>
        <end position="34"/>
    </location>
</feature>
<dbReference type="CDD" id="cd11055">
    <property type="entry name" value="CYP3A-like"/>
    <property type="match status" value="1"/>
</dbReference>
<evidence type="ECO:0000256" key="14">
    <source>
        <dbReference type="ARBA" id="ARBA00023136"/>
    </source>
</evidence>
<evidence type="ECO:0000259" key="23">
    <source>
        <dbReference type="SMART" id="SM00918"/>
    </source>
</evidence>
<dbReference type="PRINTS" id="PR00385">
    <property type="entry name" value="P450"/>
</dbReference>
<feature type="binding site" description="axial binding residue" evidence="20">
    <location>
        <position position="457"/>
    </location>
    <ligand>
        <name>heme</name>
        <dbReference type="ChEBI" id="CHEBI:30413"/>
    </ligand>
    <ligandPart>
        <name>Fe</name>
        <dbReference type="ChEBI" id="CHEBI:18248"/>
    </ligandPart>
</feature>
<evidence type="ECO:0000256" key="15">
    <source>
        <dbReference type="ARBA" id="ARBA00023170"/>
    </source>
</evidence>
<evidence type="ECO:0000313" key="24">
    <source>
        <dbReference type="EMBL" id="KAK7504952.1"/>
    </source>
</evidence>
<dbReference type="Pfam" id="PF00060">
    <property type="entry name" value="Lig_chan"/>
    <property type="match status" value="1"/>
</dbReference>
<evidence type="ECO:0000256" key="12">
    <source>
        <dbReference type="ARBA" id="ARBA00023004"/>
    </source>
</evidence>
<evidence type="ECO:0000256" key="2">
    <source>
        <dbReference type="ARBA" id="ARBA00004174"/>
    </source>
</evidence>
<evidence type="ECO:0000256" key="20">
    <source>
        <dbReference type="PIRSR" id="PIRSR602401-1"/>
    </source>
</evidence>
<keyword evidence="8 20" id="KW-0479">Metal-binding</keyword>
<keyword evidence="6 20" id="KW-0349">Heme</keyword>
<dbReference type="Gene3D" id="1.10.630.10">
    <property type="entry name" value="Cytochrome P450"/>
    <property type="match status" value="1"/>
</dbReference>
<keyword evidence="25" id="KW-1185">Reference proteome</keyword>
<keyword evidence="15" id="KW-0675">Receptor</keyword>
<evidence type="ECO:0000256" key="18">
    <source>
        <dbReference type="ARBA" id="ARBA00023303"/>
    </source>
</evidence>
<feature type="transmembrane region" description="Helical" evidence="21">
    <location>
        <begin position="719"/>
        <end position="739"/>
    </location>
</feature>
<feature type="transmembrane region" description="Helical" evidence="21">
    <location>
        <begin position="646"/>
        <end position="666"/>
    </location>
</feature>
<organism evidence="24 25">
    <name type="scientific">Batillaria attramentaria</name>
    <dbReference type="NCBI Taxonomy" id="370345"/>
    <lineage>
        <taxon>Eukaryota</taxon>
        <taxon>Metazoa</taxon>
        <taxon>Spiralia</taxon>
        <taxon>Lophotrochozoa</taxon>
        <taxon>Mollusca</taxon>
        <taxon>Gastropoda</taxon>
        <taxon>Caenogastropoda</taxon>
        <taxon>Sorbeoconcha</taxon>
        <taxon>Cerithioidea</taxon>
        <taxon>Batillariidae</taxon>
        <taxon>Batillaria</taxon>
    </lineage>
</organism>
<dbReference type="PROSITE" id="PS00086">
    <property type="entry name" value="CYTOCHROME_P450"/>
    <property type="match status" value="1"/>
</dbReference>
<comment type="subcellular location">
    <subcellularLocation>
        <location evidence="3">Endoplasmic reticulum membrane</location>
        <topology evidence="3">Peripheral membrane protein</topology>
    </subcellularLocation>
    <subcellularLocation>
        <location evidence="1">Membrane</location>
        <topology evidence="1">Multi-pass membrane protein</topology>
    </subcellularLocation>
    <subcellularLocation>
        <location evidence="2">Microsome membrane</location>
        <topology evidence="2">Peripheral membrane protein</topology>
    </subcellularLocation>
</comment>
<comment type="caution">
    <text evidence="24">The sequence shown here is derived from an EMBL/GenBank/DDBJ whole genome shotgun (WGS) entry which is preliminary data.</text>
</comment>
<evidence type="ECO:0000259" key="22">
    <source>
        <dbReference type="SMART" id="SM00079"/>
    </source>
</evidence>
<dbReference type="GO" id="GO:0016491">
    <property type="term" value="F:oxidoreductase activity"/>
    <property type="evidence" value="ECO:0007669"/>
    <property type="project" value="UniProtKB-KW"/>
</dbReference>
<dbReference type="SMART" id="SM00079">
    <property type="entry name" value="PBPe"/>
    <property type="match status" value="1"/>
</dbReference>
<proteinExistence type="inferred from homology"/>
<accession>A0ABD0LZY1</accession>
<dbReference type="EMBL" id="JACVVK020000013">
    <property type="protein sequence ID" value="KAK7504952.1"/>
    <property type="molecule type" value="Genomic_DNA"/>
</dbReference>
<feature type="domain" description="Ionotropic glutamate receptor C-terminal" evidence="22">
    <location>
        <begin position="522"/>
        <end position="855"/>
    </location>
</feature>
<name>A0ABD0LZY1_9CAEN</name>
<keyword evidence="16" id="KW-0325">Glycoprotein</keyword>
<dbReference type="Pfam" id="PF10613">
    <property type="entry name" value="Lig_chan-Glu_bd"/>
    <property type="match status" value="1"/>
</dbReference>
<keyword evidence="9" id="KW-0492">Microsome</keyword>
<evidence type="ECO:0000256" key="13">
    <source>
        <dbReference type="ARBA" id="ARBA00023065"/>
    </source>
</evidence>
<dbReference type="InterPro" id="IPR001128">
    <property type="entry name" value="Cyt_P450"/>
</dbReference>
<keyword evidence="12 20" id="KW-0408">Iron</keyword>
<dbReference type="PANTHER" id="PTHR24302:SF15">
    <property type="entry name" value="FATTY-ACID PEROXYGENASE"/>
    <property type="match status" value="1"/>
</dbReference>
<dbReference type="InterPro" id="IPR019594">
    <property type="entry name" value="Glu/Gly-bd"/>
</dbReference>
<evidence type="ECO:0000256" key="3">
    <source>
        <dbReference type="ARBA" id="ARBA00004406"/>
    </source>
</evidence>
<comment type="cofactor">
    <cofactor evidence="20">
        <name>heme</name>
        <dbReference type="ChEBI" id="CHEBI:30413"/>
    </cofactor>
</comment>